<dbReference type="Proteomes" id="UP000178606">
    <property type="component" value="Unassembled WGS sequence"/>
</dbReference>
<gene>
    <name evidence="1" type="ORF">A3F84_00785</name>
</gene>
<proteinExistence type="predicted"/>
<accession>A0A1F6CRV6</accession>
<evidence type="ECO:0000313" key="1">
    <source>
        <dbReference type="EMBL" id="OGG51820.1"/>
    </source>
</evidence>
<protein>
    <submittedName>
        <fullName evidence="1">Uncharacterized protein</fullName>
    </submittedName>
</protein>
<dbReference type="EMBL" id="MFKF01000168">
    <property type="protein sequence ID" value="OGG51820.1"/>
    <property type="molecule type" value="Genomic_DNA"/>
</dbReference>
<sequence>MSKRCITKIAAIAGLTLVLLLGCGGLNQQPIAPDRAAAPQAQASSKAMPRLAKWLYTDTGRGWFYPNREGSLTVSFPPYGDATTVRVEQATFTASQGAIAEATRITMKVYTSTLLSEVLFDFSPDGLTFNPQATLTVILSGPVKADLLKAYHISNWTVSEVPLTVTPLGGNRWQVTLQVPGFSIYVMGDDWTPEAGW</sequence>
<name>A0A1F6CRV6_HANXR</name>
<dbReference type="PROSITE" id="PS51257">
    <property type="entry name" value="PROKAR_LIPOPROTEIN"/>
    <property type="match status" value="1"/>
</dbReference>
<comment type="caution">
    <text evidence="1">The sequence shown here is derived from an EMBL/GenBank/DDBJ whole genome shotgun (WGS) entry which is preliminary data.</text>
</comment>
<dbReference type="AlphaFoldDB" id="A0A1F6CRV6"/>
<evidence type="ECO:0000313" key="2">
    <source>
        <dbReference type="Proteomes" id="UP000178606"/>
    </source>
</evidence>
<reference evidence="1 2" key="1">
    <citation type="journal article" date="2016" name="Nat. Commun.">
        <title>Thousands of microbial genomes shed light on interconnected biogeochemical processes in an aquifer system.</title>
        <authorList>
            <person name="Anantharaman K."/>
            <person name="Brown C.T."/>
            <person name="Hug L.A."/>
            <person name="Sharon I."/>
            <person name="Castelle C.J."/>
            <person name="Probst A.J."/>
            <person name="Thomas B.C."/>
            <person name="Singh A."/>
            <person name="Wilkins M.J."/>
            <person name="Karaoz U."/>
            <person name="Brodie E.L."/>
            <person name="Williams K.H."/>
            <person name="Hubbard S.S."/>
            <person name="Banfield J.F."/>
        </authorList>
    </citation>
    <scope>NUCLEOTIDE SEQUENCE [LARGE SCALE GENOMIC DNA]</scope>
    <source>
        <strain evidence="2">RIFCSPLOWO2_12_FULL_64_10</strain>
    </source>
</reference>
<organism evidence="1 2">
    <name type="scientific">Handelsmanbacteria sp. (strain RIFCSPLOWO2_12_FULL_64_10)</name>
    <dbReference type="NCBI Taxonomy" id="1817868"/>
    <lineage>
        <taxon>Bacteria</taxon>
        <taxon>Candidatus Handelsmaniibacteriota</taxon>
    </lineage>
</organism>